<reference evidence="1 2" key="1">
    <citation type="submission" date="2019-12" db="EMBL/GenBank/DDBJ databases">
        <title>Hymenobacter sp. HMF4947 Genome sequencing and assembly.</title>
        <authorList>
            <person name="Kang H."/>
            <person name="Cha I."/>
            <person name="Kim H."/>
            <person name="Joh K."/>
        </authorList>
    </citation>
    <scope>NUCLEOTIDE SEQUENCE [LARGE SCALE GENOMIC DNA]</scope>
    <source>
        <strain evidence="1 2">HMF4947</strain>
    </source>
</reference>
<accession>A0A7K1TKD2</accession>
<dbReference type="Proteomes" id="UP000441336">
    <property type="component" value="Unassembled WGS sequence"/>
</dbReference>
<dbReference type="EMBL" id="WQKZ01000007">
    <property type="protein sequence ID" value="MVN78832.1"/>
    <property type="molecule type" value="Genomic_DNA"/>
</dbReference>
<proteinExistence type="predicted"/>
<organism evidence="1 2">
    <name type="scientific">Hymenobacter ginkgonis</name>
    <dbReference type="NCBI Taxonomy" id="2682976"/>
    <lineage>
        <taxon>Bacteria</taxon>
        <taxon>Pseudomonadati</taxon>
        <taxon>Bacteroidota</taxon>
        <taxon>Cytophagia</taxon>
        <taxon>Cytophagales</taxon>
        <taxon>Hymenobacteraceae</taxon>
        <taxon>Hymenobacter</taxon>
    </lineage>
</organism>
<protein>
    <submittedName>
        <fullName evidence="1">Uncharacterized protein</fullName>
    </submittedName>
</protein>
<dbReference type="RefSeq" id="WP_157569336.1">
    <property type="nucleotide sequence ID" value="NZ_WQKZ01000007.1"/>
</dbReference>
<evidence type="ECO:0000313" key="2">
    <source>
        <dbReference type="Proteomes" id="UP000441336"/>
    </source>
</evidence>
<sequence>MCIILQRYATAEAAQHYSLVELIIHPHLDKKPAAFIRQVVQVHAALVLPAVG</sequence>
<keyword evidence="2" id="KW-1185">Reference proteome</keyword>
<gene>
    <name evidence="1" type="ORF">GO988_21075</name>
</gene>
<dbReference type="AlphaFoldDB" id="A0A7K1TKD2"/>
<evidence type="ECO:0000313" key="1">
    <source>
        <dbReference type="EMBL" id="MVN78832.1"/>
    </source>
</evidence>
<name>A0A7K1TKD2_9BACT</name>
<comment type="caution">
    <text evidence="1">The sequence shown here is derived from an EMBL/GenBank/DDBJ whole genome shotgun (WGS) entry which is preliminary data.</text>
</comment>